<protein>
    <submittedName>
        <fullName evidence="4">SDR family NAD(P)-dependent oxidoreductase</fullName>
    </submittedName>
</protein>
<dbReference type="InterPro" id="IPR051911">
    <property type="entry name" value="SDR_oxidoreductase"/>
</dbReference>
<comment type="similarity">
    <text evidence="1 3">Belongs to the short-chain dehydrogenases/reductases (SDR) family.</text>
</comment>
<gene>
    <name evidence="4" type="ORF">IC230_27780</name>
</gene>
<evidence type="ECO:0000256" key="2">
    <source>
        <dbReference type="ARBA" id="ARBA00023002"/>
    </source>
</evidence>
<dbReference type="CDD" id="cd05374">
    <property type="entry name" value="17beta-HSD-like_SDR_c"/>
    <property type="match status" value="1"/>
</dbReference>
<reference evidence="4" key="1">
    <citation type="submission" date="2020-09" db="EMBL/GenBank/DDBJ databases">
        <authorList>
            <person name="Kim M.K."/>
        </authorList>
    </citation>
    <scope>NUCLEOTIDE SEQUENCE</scope>
    <source>
        <strain evidence="4">BT704</strain>
    </source>
</reference>
<dbReference type="PANTHER" id="PTHR43976:SF16">
    <property type="entry name" value="SHORT-CHAIN DEHYDROGENASE_REDUCTASE FAMILY PROTEIN"/>
    <property type="match status" value="1"/>
</dbReference>
<keyword evidence="5" id="KW-1185">Reference proteome</keyword>
<dbReference type="AlphaFoldDB" id="A0A927GG78"/>
<evidence type="ECO:0000313" key="4">
    <source>
        <dbReference type="EMBL" id="MBD2756712.1"/>
    </source>
</evidence>
<keyword evidence="2" id="KW-0560">Oxidoreductase</keyword>
<dbReference type="SUPFAM" id="SSF51735">
    <property type="entry name" value="NAD(P)-binding Rossmann-fold domains"/>
    <property type="match status" value="1"/>
</dbReference>
<dbReference type="EMBL" id="JACXAA010000014">
    <property type="protein sequence ID" value="MBD2756712.1"/>
    <property type="molecule type" value="Genomic_DNA"/>
</dbReference>
<evidence type="ECO:0000256" key="3">
    <source>
        <dbReference type="RuleBase" id="RU000363"/>
    </source>
</evidence>
<dbReference type="PANTHER" id="PTHR43976">
    <property type="entry name" value="SHORT CHAIN DEHYDROGENASE"/>
    <property type="match status" value="1"/>
</dbReference>
<dbReference type="GO" id="GO:0016491">
    <property type="term" value="F:oxidoreductase activity"/>
    <property type="evidence" value="ECO:0007669"/>
    <property type="project" value="UniProtKB-KW"/>
</dbReference>
<organism evidence="4 5">
    <name type="scientific">Spirosoma validum</name>
    <dbReference type="NCBI Taxonomy" id="2771355"/>
    <lineage>
        <taxon>Bacteria</taxon>
        <taxon>Pseudomonadati</taxon>
        <taxon>Bacteroidota</taxon>
        <taxon>Cytophagia</taxon>
        <taxon>Cytophagales</taxon>
        <taxon>Cytophagaceae</taxon>
        <taxon>Spirosoma</taxon>
    </lineage>
</organism>
<dbReference type="Gene3D" id="3.40.50.720">
    <property type="entry name" value="NAD(P)-binding Rossmann-like Domain"/>
    <property type="match status" value="1"/>
</dbReference>
<dbReference type="Proteomes" id="UP000653797">
    <property type="component" value="Unassembled WGS sequence"/>
</dbReference>
<comment type="caution">
    <text evidence="4">The sequence shown here is derived from an EMBL/GenBank/DDBJ whole genome shotgun (WGS) entry which is preliminary data.</text>
</comment>
<evidence type="ECO:0000256" key="1">
    <source>
        <dbReference type="ARBA" id="ARBA00006484"/>
    </source>
</evidence>
<dbReference type="PROSITE" id="PS00061">
    <property type="entry name" value="ADH_SHORT"/>
    <property type="match status" value="1"/>
</dbReference>
<proteinExistence type="inferred from homology"/>
<name>A0A927GG78_9BACT</name>
<dbReference type="PRINTS" id="PR00081">
    <property type="entry name" value="GDHRDH"/>
</dbReference>
<dbReference type="InterPro" id="IPR020904">
    <property type="entry name" value="Sc_DH/Rdtase_CS"/>
</dbReference>
<dbReference type="InterPro" id="IPR002347">
    <property type="entry name" value="SDR_fam"/>
</dbReference>
<evidence type="ECO:0000313" key="5">
    <source>
        <dbReference type="Proteomes" id="UP000653797"/>
    </source>
</evidence>
<dbReference type="InterPro" id="IPR036291">
    <property type="entry name" value="NAD(P)-bd_dom_sf"/>
</dbReference>
<dbReference type="Pfam" id="PF00106">
    <property type="entry name" value="adh_short"/>
    <property type="match status" value="1"/>
</dbReference>
<dbReference type="PRINTS" id="PR00080">
    <property type="entry name" value="SDRFAMILY"/>
</dbReference>
<sequence length="280" mass="30426">MDNNKVWFITGAGRGMGVDIAKAALAAGNKVVATGRNIDKVAQAVGESADLLVVKLDITNPADATVAVKATVDRFGRIDVLVNNAASFYAGYFEELTPEQMEQQLLTSLIGPMNVTRAVLPVMRKQRSGHIISISSTAGLVGFEFGTAYAASKFGLEGWMESLQAEIEPFGIHTTIVNPGFFRTELLTEESTNYAERQIDDYNKRRTQQMQFWKGANGQQSGDPAKLAQALITIANQEKLPLRFIAGADAIDTAEQVIATLQQQLNAYRELSTSLAHEDV</sequence>
<accession>A0A927GG78</accession>